<organism evidence="2 3">
    <name type="scientific">Trichogramma kaykai</name>
    <dbReference type="NCBI Taxonomy" id="54128"/>
    <lineage>
        <taxon>Eukaryota</taxon>
        <taxon>Metazoa</taxon>
        <taxon>Ecdysozoa</taxon>
        <taxon>Arthropoda</taxon>
        <taxon>Hexapoda</taxon>
        <taxon>Insecta</taxon>
        <taxon>Pterygota</taxon>
        <taxon>Neoptera</taxon>
        <taxon>Endopterygota</taxon>
        <taxon>Hymenoptera</taxon>
        <taxon>Apocrita</taxon>
        <taxon>Proctotrupomorpha</taxon>
        <taxon>Chalcidoidea</taxon>
        <taxon>Trichogrammatidae</taxon>
        <taxon>Trichogramma</taxon>
    </lineage>
</organism>
<keyword evidence="1" id="KW-0175">Coiled coil</keyword>
<protein>
    <submittedName>
        <fullName evidence="2">Uncharacterized protein</fullName>
    </submittedName>
</protein>
<evidence type="ECO:0000313" key="2">
    <source>
        <dbReference type="EMBL" id="KAL3388727.1"/>
    </source>
</evidence>
<dbReference type="Proteomes" id="UP001627154">
    <property type="component" value="Unassembled WGS sequence"/>
</dbReference>
<comment type="caution">
    <text evidence="2">The sequence shown here is derived from an EMBL/GenBank/DDBJ whole genome shotgun (WGS) entry which is preliminary data.</text>
</comment>
<name>A0ABD2W752_9HYME</name>
<accession>A0ABD2W752</accession>
<sequence>MSVDVFGRNLKQVEDHGSRVIIPAIGFKLTSEGDFDIDNRRLCQIAAPLDSADAVNFETLNFHIGGLLDSLALKWEKHDISIDQLVEQQRNSLDSFTKEREALDARINELKEQQLEPTDSVAKQLEEKLVNTINKKIDLIEKSFDTKLDLFKSELSGLLEARAIAFLHEHVGRQSWT</sequence>
<reference evidence="2 3" key="1">
    <citation type="journal article" date="2024" name="bioRxiv">
        <title>A reference genome for Trichogramma kaykai: A tiny desert-dwelling parasitoid wasp with competing sex-ratio distorters.</title>
        <authorList>
            <person name="Culotta J."/>
            <person name="Lindsey A.R."/>
        </authorList>
    </citation>
    <scope>NUCLEOTIDE SEQUENCE [LARGE SCALE GENOMIC DNA]</scope>
    <source>
        <strain evidence="2 3">KSX58</strain>
    </source>
</reference>
<dbReference type="EMBL" id="JBJJXI010000128">
    <property type="protein sequence ID" value="KAL3388727.1"/>
    <property type="molecule type" value="Genomic_DNA"/>
</dbReference>
<proteinExistence type="predicted"/>
<evidence type="ECO:0000256" key="1">
    <source>
        <dbReference type="SAM" id="Coils"/>
    </source>
</evidence>
<feature type="coiled-coil region" evidence="1">
    <location>
        <begin position="86"/>
        <end position="142"/>
    </location>
</feature>
<evidence type="ECO:0000313" key="3">
    <source>
        <dbReference type="Proteomes" id="UP001627154"/>
    </source>
</evidence>
<dbReference type="AlphaFoldDB" id="A0ABD2W752"/>
<keyword evidence="3" id="KW-1185">Reference proteome</keyword>
<gene>
    <name evidence="2" type="ORF">TKK_016156</name>
</gene>